<feature type="compositionally biased region" description="Polar residues" evidence="1">
    <location>
        <begin position="38"/>
        <end position="55"/>
    </location>
</feature>
<keyword evidence="3" id="KW-1185">Reference proteome</keyword>
<dbReference type="OMA" id="EVHERHE"/>
<protein>
    <submittedName>
        <fullName evidence="2">Uncharacterized protein</fullName>
    </submittedName>
</protein>
<feature type="region of interest" description="Disordered" evidence="1">
    <location>
        <begin position="37"/>
        <end position="93"/>
    </location>
</feature>
<evidence type="ECO:0000313" key="3">
    <source>
        <dbReference type="Proteomes" id="UP000184267"/>
    </source>
</evidence>
<evidence type="ECO:0000256" key="1">
    <source>
        <dbReference type="SAM" id="MobiDB-lite"/>
    </source>
</evidence>
<dbReference type="EMBL" id="MNAD01001288">
    <property type="protein sequence ID" value="OJT06627.1"/>
    <property type="molecule type" value="Genomic_DNA"/>
</dbReference>
<dbReference type="Proteomes" id="UP000184267">
    <property type="component" value="Unassembled WGS sequence"/>
</dbReference>
<gene>
    <name evidence="2" type="ORF">TRAPUB_2517</name>
</gene>
<comment type="caution">
    <text evidence="2">The sequence shown here is derived from an EMBL/GenBank/DDBJ whole genome shotgun (WGS) entry which is preliminary data.</text>
</comment>
<name>A0A1M2VGF1_TRAPU</name>
<feature type="compositionally biased region" description="Polar residues" evidence="1">
    <location>
        <begin position="77"/>
        <end position="88"/>
    </location>
</feature>
<dbReference type="OrthoDB" id="2750929at2759"/>
<evidence type="ECO:0000313" key="2">
    <source>
        <dbReference type="EMBL" id="OJT06627.1"/>
    </source>
</evidence>
<organism evidence="2 3">
    <name type="scientific">Trametes pubescens</name>
    <name type="common">White-rot fungus</name>
    <dbReference type="NCBI Taxonomy" id="154538"/>
    <lineage>
        <taxon>Eukaryota</taxon>
        <taxon>Fungi</taxon>
        <taxon>Dikarya</taxon>
        <taxon>Basidiomycota</taxon>
        <taxon>Agaricomycotina</taxon>
        <taxon>Agaricomycetes</taxon>
        <taxon>Polyporales</taxon>
        <taxon>Polyporaceae</taxon>
        <taxon>Trametes</taxon>
    </lineage>
</organism>
<accession>A0A1M2VGF1</accession>
<reference evidence="2 3" key="1">
    <citation type="submission" date="2016-10" db="EMBL/GenBank/DDBJ databases">
        <title>Genome sequence of the basidiomycete white-rot fungus Trametes pubescens.</title>
        <authorList>
            <person name="Makela M.R."/>
            <person name="Granchi Z."/>
            <person name="Peng M."/>
            <person name="De Vries R.P."/>
            <person name="Grigoriev I."/>
            <person name="Riley R."/>
            <person name="Hilden K."/>
        </authorList>
    </citation>
    <scope>NUCLEOTIDE SEQUENCE [LARGE SCALE GENOMIC DNA]</scope>
    <source>
        <strain evidence="2 3">FBCC735</strain>
    </source>
</reference>
<dbReference type="AlphaFoldDB" id="A0A1M2VGF1"/>
<sequence>MQVLTRTGGLHASALRRTATGRAGCNSLVRRRRYAQVASFSSGPTTTRHSGNATTTDEERHPSPYFKSPGLGVSVDVHNNQAGQSGDVTTGDIDPSPLVPWTLRTLFRHKLTAEDYVDLSDAHAIAVHPNGPAASVSQKPPVISYGWRVTGERYTPFPVNTRGFFYYHPHPRSPFGGSIRFRVAQTADPTRFPEGQDLLNEYGTTWEFPLLAALHLDRYSVLRDAISRCAIVTPKLLAKHPMLVKSARGWYLDAHTQCVNEAREPFYVDLADWKQKIIVPGDYDLSLLRLKYLFLRPRTELDAHLSDGARWPFTGGRLLCRLEVHERHEPHRKLVAVRVLRILEPVRLRHESLREVVTAGFPLTPGKLLAVKGSVVAVHRLGKLPHLVSDTLIERDAKRSQDARRTTLEPDGIICA</sequence>
<proteinExistence type="predicted"/>